<dbReference type="EMBL" id="ALAN01000059">
    <property type="protein sequence ID" value="ETI69122.1"/>
    <property type="molecule type" value="Genomic_DNA"/>
</dbReference>
<organism evidence="2 3">
    <name type="scientific">Neobacillus vireti LMG 21834</name>
    <dbReference type="NCBI Taxonomy" id="1131730"/>
    <lineage>
        <taxon>Bacteria</taxon>
        <taxon>Bacillati</taxon>
        <taxon>Bacillota</taxon>
        <taxon>Bacilli</taxon>
        <taxon>Bacillales</taxon>
        <taxon>Bacillaceae</taxon>
        <taxon>Neobacillus</taxon>
    </lineage>
</organism>
<evidence type="ECO:0000256" key="1">
    <source>
        <dbReference type="SAM" id="Phobius"/>
    </source>
</evidence>
<gene>
    <name evidence="2" type="ORF">BAVI_10206</name>
</gene>
<name>A0AB94IQ35_9BACI</name>
<keyword evidence="1" id="KW-1133">Transmembrane helix</keyword>
<keyword evidence="1" id="KW-0812">Transmembrane</keyword>
<sequence length="73" mass="8572">MMLRQDLYLLVIALHLRKITTGLLLMLIIIQKQYITTTLMNTAETHWMIKAWQSILTFTMERTIITLFGMASK</sequence>
<dbReference type="AlphaFoldDB" id="A0AB94IQ35"/>
<keyword evidence="3" id="KW-1185">Reference proteome</keyword>
<evidence type="ECO:0000313" key="2">
    <source>
        <dbReference type="EMBL" id="ETI69122.1"/>
    </source>
</evidence>
<protein>
    <recommendedName>
        <fullName evidence="4">Secreted protein</fullName>
    </recommendedName>
</protein>
<comment type="caution">
    <text evidence="2">The sequence shown here is derived from an EMBL/GenBank/DDBJ whole genome shotgun (WGS) entry which is preliminary data.</text>
</comment>
<dbReference type="Proteomes" id="UP000018877">
    <property type="component" value="Unassembled WGS sequence"/>
</dbReference>
<proteinExistence type="predicted"/>
<reference evidence="2 3" key="1">
    <citation type="journal article" date="2014" name="Environ. Microbiol.">
        <title>The nitrate-ammonifying and nosZ-carrying bacterium Bacillus vireti is a potent source and sink for nitric and nitrous oxide under high nitrate conditions.</title>
        <authorList>
            <person name="Mania D."/>
            <person name="Heylen K."/>
            <person name="van Spanning R.J."/>
            <person name="Frostegard A."/>
        </authorList>
    </citation>
    <scope>NUCLEOTIDE SEQUENCE [LARGE SCALE GENOMIC DNA]</scope>
    <source>
        <strain evidence="2 3">LMG 21834</strain>
    </source>
</reference>
<evidence type="ECO:0000313" key="3">
    <source>
        <dbReference type="Proteomes" id="UP000018877"/>
    </source>
</evidence>
<feature type="transmembrane region" description="Helical" evidence="1">
    <location>
        <begin position="7"/>
        <end position="31"/>
    </location>
</feature>
<keyword evidence="1" id="KW-0472">Membrane</keyword>
<evidence type="ECO:0008006" key="4">
    <source>
        <dbReference type="Google" id="ProtNLM"/>
    </source>
</evidence>
<accession>A0AB94IQ35</accession>